<feature type="signal peptide" evidence="4">
    <location>
        <begin position="1"/>
        <end position="32"/>
    </location>
</feature>
<evidence type="ECO:0000313" key="5">
    <source>
        <dbReference type="EMBL" id="RKN80539.1"/>
    </source>
</evidence>
<keyword evidence="3 4" id="KW-0732">Signal</keyword>
<evidence type="ECO:0000256" key="1">
    <source>
        <dbReference type="ARBA" id="ARBA00008520"/>
    </source>
</evidence>
<dbReference type="Gene3D" id="3.40.190.10">
    <property type="entry name" value="Periplasmic binding protein-like II"/>
    <property type="match status" value="1"/>
</dbReference>
<accession>A0A3B0C871</accession>
<name>A0A3B0C871_9BACL</name>
<comment type="caution">
    <text evidence="5">The sequence shown here is derived from an EMBL/GenBank/DDBJ whole genome shotgun (WGS) entry which is preliminary data.</text>
</comment>
<gene>
    <name evidence="5" type="ORF">D7M11_20580</name>
</gene>
<keyword evidence="6" id="KW-1185">Reference proteome</keyword>
<dbReference type="InterPro" id="IPR006059">
    <property type="entry name" value="SBP"/>
</dbReference>
<dbReference type="InterPro" id="IPR006061">
    <property type="entry name" value="SBP_1_CS"/>
</dbReference>
<dbReference type="Proteomes" id="UP000282311">
    <property type="component" value="Unassembled WGS sequence"/>
</dbReference>
<dbReference type="PROSITE" id="PS51257">
    <property type="entry name" value="PROKAR_LIPOPROTEIN"/>
    <property type="match status" value="1"/>
</dbReference>
<dbReference type="GO" id="GO:0055085">
    <property type="term" value="P:transmembrane transport"/>
    <property type="evidence" value="ECO:0007669"/>
    <property type="project" value="InterPro"/>
</dbReference>
<reference evidence="5 6" key="1">
    <citation type="journal article" date="2007" name="Int. J. Syst. Evol. Microbiol.">
        <title>Paenibacillus ginsengarvi sp. nov., isolated from soil from ginseng cultivation.</title>
        <authorList>
            <person name="Yoon M.H."/>
            <person name="Ten L.N."/>
            <person name="Im W.T."/>
        </authorList>
    </citation>
    <scope>NUCLEOTIDE SEQUENCE [LARGE SCALE GENOMIC DNA]</scope>
    <source>
        <strain evidence="5 6">KCTC 13059</strain>
    </source>
</reference>
<evidence type="ECO:0000256" key="3">
    <source>
        <dbReference type="ARBA" id="ARBA00022729"/>
    </source>
</evidence>
<dbReference type="PANTHER" id="PTHR43649">
    <property type="entry name" value="ARABINOSE-BINDING PROTEIN-RELATED"/>
    <property type="match status" value="1"/>
</dbReference>
<feature type="chain" id="PRO_5017209302" evidence="4">
    <location>
        <begin position="33"/>
        <end position="441"/>
    </location>
</feature>
<evidence type="ECO:0000256" key="2">
    <source>
        <dbReference type="ARBA" id="ARBA00022448"/>
    </source>
</evidence>
<dbReference type="InterPro" id="IPR050490">
    <property type="entry name" value="Bact_solute-bd_prot1"/>
</dbReference>
<proteinExistence type="inferred from homology"/>
<organism evidence="5 6">
    <name type="scientific">Paenibacillus ginsengarvi</name>
    <dbReference type="NCBI Taxonomy" id="400777"/>
    <lineage>
        <taxon>Bacteria</taxon>
        <taxon>Bacillati</taxon>
        <taxon>Bacillota</taxon>
        <taxon>Bacilli</taxon>
        <taxon>Bacillales</taxon>
        <taxon>Paenibacillaceae</taxon>
        <taxon>Paenibacillus</taxon>
    </lineage>
</organism>
<dbReference type="Pfam" id="PF01547">
    <property type="entry name" value="SBP_bac_1"/>
    <property type="match status" value="1"/>
</dbReference>
<dbReference type="OrthoDB" id="383937at2"/>
<protein>
    <submittedName>
        <fullName evidence="5">Extracellular solute-binding protein</fullName>
    </submittedName>
</protein>
<dbReference type="AlphaFoldDB" id="A0A3B0C871"/>
<comment type="similarity">
    <text evidence="1">Belongs to the bacterial solute-binding protein 1 family.</text>
</comment>
<dbReference type="PANTHER" id="PTHR43649:SF17">
    <property type="entry name" value="ABC TRANSPORTER SOLUTE BINDING PROTEIN-SUGAR TRANSPORT"/>
    <property type="match status" value="1"/>
</dbReference>
<evidence type="ECO:0000256" key="4">
    <source>
        <dbReference type="SAM" id="SignalP"/>
    </source>
</evidence>
<dbReference type="RefSeq" id="WP_120749127.1">
    <property type="nucleotide sequence ID" value="NZ_RBAH01000015.1"/>
</dbReference>
<dbReference type="SUPFAM" id="SSF53850">
    <property type="entry name" value="Periplasmic binding protein-like II"/>
    <property type="match status" value="1"/>
</dbReference>
<evidence type="ECO:0000313" key="6">
    <source>
        <dbReference type="Proteomes" id="UP000282311"/>
    </source>
</evidence>
<keyword evidence="2" id="KW-0813">Transport</keyword>
<dbReference type="PROSITE" id="PS01037">
    <property type="entry name" value="SBP_BACTERIAL_1"/>
    <property type="match status" value="1"/>
</dbReference>
<dbReference type="EMBL" id="RBAH01000015">
    <property type="protein sequence ID" value="RKN80539.1"/>
    <property type="molecule type" value="Genomic_DNA"/>
</dbReference>
<sequence length="441" mass="49037">MTQCMARDGGRKQTLIAIAAAVVLLSTGCGSAADLGEGVREKQSASELKPITISAALDNTTIDDFTEQTIKEALKAKYPHITLDLIRPGKGTTLAELITAGMTPDIIFTFNGNLANYRTKKLEFDHRELVKKQNFDLNRFDETMIRDTRVSSPGDELYGIPLSRSFHALYYNKDLFDKFGSAYPKEGMLWSDVIELAKKVTRQEGGVSYRGIDPGAGIIWISQPLSAAAVDYKTEKASVRTDPWKQVFELVKSMYKIPGNLIQPGHTPNNDFMQEKNLAMLASMNLFAALETPTKEGLNWDVTQYPSYPERRNVFANASVQVMAITPTSKNQEDALRVIEVAVSDEVQKKLSADGQITALKSDAVKAAFGSGKPYLKDKQIQSIFKSNPVPYPIASQYRSKAEDIVNKKFALFRDDQLDVNTALLQAEEEINKMIETERLK</sequence>